<name>A0AAN8ISZ1_9EURO</name>
<reference evidence="1 2" key="1">
    <citation type="submission" date="2022-12" db="EMBL/GenBank/DDBJ databases">
        <title>Genomic features and morphological characterization of a novel Knufia sp. strain isolated from spacecraft assembly facility.</title>
        <authorList>
            <person name="Teixeira M."/>
            <person name="Chander A.M."/>
            <person name="Stajich J.E."/>
            <person name="Venkateswaran K."/>
        </authorList>
    </citation>
    <scope>NUCLEOTIDE SEQUENCE [LARGE SCALE GENOMIC DNA]</scope>
    <source>
        <strain evidence="1 2">FJI-L2-BK-P2</strain>
    </source>
</reference>
<dbReference type="AlphaFoldDB" id="A0AAN8ISZ1"/>
<evidence type="ECO:0000313" key="1">
    <source>
        <dbReference type="EMBL" id="KAK5958672.1"/>
    </source>
</evidence>
<dbReference type="EMBL" id="JAKLMC020000001">
    <property type="protein sequence ID" value="KAK5958672.1"/>
    <property type="molecule type" value="Genomic_DNA"/>
</dbReference>
<organism evidence="1 2">
    <name type="scientific">Knufia fluminis</name>
    <dbReference type="NCBI Taxonomy" id="191047"/>
    <lineage>
        <taxon>Eukaryota</taxon>
        <taxon>Fungi</taxon>
        <taxon>Dikarya</taxon>
        <taxon>Ascomycota</taxon>
        <taxon>Pezizomycotina</taxon>
        <taxon>Eurotiomycetes</taxon>
        <taxon>Chaetothyriomycetidae</taxon>
        <taxon>Chaetothyriales</taxon>
        <taxon>Trichomeriaceae</taxon>
        <taxon>Knufia</taxon>
    </lineage>
</organism>
<sequence>MPRTNKNKSKSHLGMPNAPWIYISDPTPGTTYSKELAALIPDVLQLNLDRTVPAACALKIPKKCTSLVLITDPRSDNDNLQKTKNSSQLKERAINVGSNFASVNIMNDVSKVSAADNFGTNHLNISAAPGIAAKISKWLFTVLTVRETLYMIPQEEMRICDSKLFPDYAYCSVKEVRSRPKDAKVQFVALVLTKPQIIEGKRLTWSVADRTGVANFYFQWRGPASQYTWDWVLNLKPGQRTALPRMPCVEIKEKKRIRLVKAPLRATGAVLVGTGFVIEAAGRGLCKVGKAMQMGPKSQWVPEADVGADGKKIDKSKVKDSQVKVEKPTENKVIGVVSEKGEKVWSDGASVASTDVGSEFNEKTGKDFV</sequence>
<evidence type="ECO:0000313" key="2">
    <source>
        <dbReference type="Proteomes" id="UP001316803"/>
    </source>
</evidence>
<comment type="caution">
    <text evidence="1">The sequence shown here is derived from an EMBL/GenBank/DDBJ whole genome shotgun (WGS) entry which is preliminary data.</text>
</comment>
<accession>A0AAN8ISZ1</accession>
<gene>
    <name evidence="1" type="ORF">OHC33_000515</name>
</gene>
<keyword evidence="2" id="KW-1185">Reference proteome</keyword>
<dbReference type="Proteomes" id="UP001316803">
    <property type="component" value="Unassembled WGS sequence"/>
</dbReference>
<protein>
    <submittedName>
        <fullName evidence="1">Uncharacterized protein</fullName>
    </submittedName>
</protein>
<proteinExistence type="predicted"/>